<accession>A0AAD8F2I2</accession>
<reference evidence="4" key="2">
    <citation type="submission" date="2023-04" db="EMBL/GenBank/DDBJ databases">
        <authorList>
            <person name="Bu L."/>
            <person name="Lu L."/>
            <person name="Laidemitt M.R."/>
            <person name="Zhang S.M."/>
            <person name="Mutuku M."/>
            <person name="Mkoji G."/>
            <person name="Steinauer M."/>
            <person name="Loker E.S."/>
        </authorList>
    </citation>
    <scope>NUCLEOTIDE SEQUENCE</scope>
    <source>
        <strain evidence="4">KasaAsao</strain>
        <tissue evidence="4">Whole Snail</tissue>
    </source>
</reference>
<dbReference type="Pfam" id="PF10558">
    <property type="entry name" value="MTP18"/>
    <property type="match status" value="1"/>
</dbReference>
<dbReference type="PANTHER" id="PTHR11001">
    <property type="entry name" value="MITOCHONDRIAL FISSION PROCESS PROTEIN 1"/>
    <property type="match status" value="1"/>
</dbReference>
<dbReference type="GO" id="GO:0005739">
    <property type="term" value="C:mitochondrion"/>
    <property type="evidence" value="ECO:0007669"/>
    <property type="project" value="TreeGrafter"/>
</dbReference>
<comment type="caution">
    <text evidence="4">The sequence shown here is derived from an EMBL/GenBank/DDBJ whole genome shotgun (WGS) entry which is preliminary data.</text>
</comment>
<protein>
    <recommendedName>
        <fullName evidence="2">Mitochondrial fission process protein 1</fullName>
    </recommendedName>
    <alternativeName>
        <fullName evidence="3">Mitochondrial 18 kDa protein</fullName>
    </alternativeName>
</protein>
<dbReference type="AlphaFoldDB" id="A0AAD8F2I2"/>
<dbReference type="EMBL" id="JASAOG010000147">
    <property type="protein sequence ID" value="KAK0047689.1"/>
    <property type="molecule type" value="Genomic_DNA"/>
</dbReference>
<dbReference type="PANTHER" id="PTHR11001:SF2">
    <property type="entry name" value="MITOCHONDRIAL FISSION PROCESS PROTEIN 1"/>
    <property type="match status" value="1"/>
</dbReference>
<name>A0AAD8F2I2_BIOPF</name>
<sequence>MPDVFATVPLRFCGYGFAFGECAKYNFTFRTVDLLNCMGGVYIVCHAAKNGWDARNDNPLLKILDTLIFDGIASCIIPCFMCYHACRLTANLLSELDTLPRVIYKWGPFVVGVTLLLILSKNIDELVNKVLDETLRTLY</sequence>
<gene>
    <name evidence="4" type="ORF">Bpfe_022857</name>
</gene>
<proteinExistence type="inferred from homology"/>
<evidence type="ECO:0000313" key="4">
    <source>
        <dbReference type="EMBL" id="KAK0047689.1"/>
    </source>
</evidence>
<evidence type="ECO:0000256" key="1">
    <source>
        <dbReference type="ARBA" id="ARBA00009224"/>
    </source>
</evidence>
<evidence type="ECO:0000256" key="3">
    <source>
        <dbReference type="ARBA" id="ARBA00029631"/>
    </source>
</evidence>
<dbReference type="InterPro" id="IPR019560">
    <property type="entry name" value="Mitochondrial_18_kDa_protein"/>
</dbReference>
<reference evidence="4" key="1">
    <citation type="journal article" date="2023" name="PLoS Negl. Trop. Dis.">
        <title>A genome sequence for Biomphalaria pfeifferi, the major vector snail for the human-infecting parasite Schistosoma mansoni.</title>
        <authorList>
            <person name="Bu L."/>
            <person name="Lu L."/>
            <person name="Laidemitt M.R."/>
            <person name="Zhang S.M."/>
            <person name="Mutuku M."/>
            <person name="Mkoji G."/>
            <person name="Steinauer M."/>
            <person name="Loker E.S."/>
        </authorList>
    </citation>
    <scope>NUCLEOTIDE SEQUENCE</scope>
    <source>
        <strain evidence="4">KasaAsao</strain>
    </source>
</reference>
<dbReference type="GO" id="GO:0000266">
    <property type="term" value="P:mitochondrial fission"/>
    <property type="evidence" value="ECO:0007669"/>
    <property type="project" value="TreeGrafter"/>
</dbReference>
<evidence type="ECO:0000313" key="5">
    <source>
        <dbReference type="Proteomes" id="UP001233172"/>
    </source>
</evidence>
<evidence type="ECO:0000256" key="2">
    <source>
        <dbReference type="ARBA" id="ARBA00017835"/>
    </source>
</evidence>
<keyword evidence="5" id="KW-1185">Reference proteome</keyword>
<dbReference type="Proteomes" id="UP001233172">
    <property type="component" value="Unassembled WGS sequence"/>
</dbReference>
<organism evidence="4 5">
    <name type="scientific">Biomphalaria pfeifferi</name>
    <name type="common">Bloodfluke planorb</name>
    <name type="synonym">Freshwater snail</name>
    <dbReference type="NCBI Taxonomy" id="112525"/>
    <lineage>
        <taxon>Eukaryota</taxon>
        <taxon>Metazoa</taxon>
        <taxon>Spiralia</taxon>
        <taxon>Lophotrochozoa</taxon>
        <taxon>Mollusca</taxon>
        <taxon>Gastropoda</taxon>
        <taxon>Heterobranchia</taxon>
        <taxon>Euthyneura</taxon>
        <taxon>Panpulmonata</taxon>
        <taxon>Hygrophila</taxon>
        <taxon>Lymnaeoidea</taxon>
        <taxon>Planorbidae</taxon>
        <taxon>Biomphalaria</taxon>
    </lineage>
</organism>
<comment type="similarity">
    <text evidence="1">Belongs to the MTFP1 family.</text>
</comment>